<proteinExistence type="predicted"/>
<gene>
    <name evidence="1" type="ORF">F3J38_20480</name>
</gene>
<organism evidence="1 2">
    <name type="scientific">Candidatus Pantoea formicae</name>
    <dbReference type="NCBI Taxonomy" id="2608355"/>
    <lineage>
        <taxon>Bacteria</taxon>
        <taxon>Pseudomonadati</taxon>
        <taxon>Pseudomonadota</taxon>
        <taxon>Gammaproteobacteria</taxon>
        <taxon>Enterobacterales</taxon>
        <taxon>Erwiniaceae</taxon>
        <taxon>Pantoea</taxon>
    </lineage>
</organism>
<dbReference type="Proteomes" id="UP000780690">
    <property type="component" value="Unassembled WGS sequence"/>
</dbReference>
<dbReference type="InterPro" id="IPR024753">
    <property type="entry name" value="AriR"/>
</dbReference>
<sequence>MRIKNLLIKPPGNGQLFLKEQALISEKEALGSLVTEILMNGKPLSRKTLCLEVLKKLDGNEDVNEKMIYNSIFKKLLAG</sequence>
<evidence type="ECO:0008006" key="3">
    <source>
        <dbReference type="Google" id="ProtNLM"/>
    </source>
</evidence>
<reference evidence="1 2" key="1">
    <citation type="journal article" date="2019" name="bioRxiv">
        <title>Bacteria contribute to plant secondary compound degradation in a generalist herbivore system.</title>
        <authorList>
            <person name="Francoeur C.B."/>
            <person name="Khadempour L."/>
            <person name="Moreira-Soto R.D."/>
            <person name="Gotting K."/>
            <person name="Book A.J."/>
            <person name="Pinto-Tomas A.A."/>
            <person name="Keefover-Ring K."/>
            <person name="Currie C.R."/>
        </authorList>
    </citation>
    <scope>NUCLEOTIDE SEQUENCE [LARGE SCALE GENOMIC DNA]</scope>
    <source>
        <strain evidence="1 2">Acro-805</strain>
    </source>
</reference>
<comment type="caution">
    <text evidence="1">The sequence shown here is derived from an EMBL/GenBank/DDBJ whole genome shotgun (WGS) entry which is preliminary data.</text>
</comment>
<protein>
    <recommendedName>
        <fullName evidence="3">Two-component-system connector protein YcgZ</fullName>
    </recommendedName>
</protein>
<dbReference type="Pfam" id="PF10798">
    <property type="entry name" value="YmgB"/>
    <property type="match status" value="1"/>
</dbReference>
<name>A0ABX0QZJ6_9GAMM</name>
<evidence type="ECO:0000313" key="2">
    <source>
        <dbReference type="Proteomes" id="UP000780690"/>
    </source>
</evidence>
<keyword evidence="2" id="KW-1185">Reference proteome</keyword>
<accession>A0ABX0QZJ6</accession>
<dbReference type="EMBL" id="VWXD01000008">
    <property type="protein sequence ID" value="NIF02404.1"/>
    <property type="molecule type" value="Genomic_DNA"/>
</dbReference>
<dbReference type="Gene3D" id="1.20.5.5260">
    <property type="match status" value="1"/>
</dbReference>
<dbReference type="RefSeq" id="WP_167141405.1">
    <property type="nucleotide sequence ID" value="NZ_VWXD01000008.1"/>
</dbReference>
<evidence type="ECO:0000313" key="1">
    <source>
        <dbReference type="EMBL" id="NIF02404.1"/>
    </source>
</evidence>